<accession>A0A132NQV3</accession>
<proteinExistence type="predicted"/>
<dbReference type="VEuPathDB" id="GiardiaDB:QR46_3500"/>
<dbReference type="AlphaFoldDB" id="A0A132NQV3"/>
<name>A0A132NQV3_GIAIN</name>
<gene>
    <name evidence="1" type="ORF">QR46_3500</name>
</gene>
<protein>
    <submittedName>
        <fullName evidence="1">Uncharacterized protein</fullName>
    </submittedName>
</protein>
<reference evidence="1 2" key="1">
    <citation type="journal article" date="2015" name="Mol. Biochem. Parasitol.">
        <title>Identification of polymorphic genes for use in assemblage B genotyping assays through comparative genomics of multiple assemblage B Giardia duodenalis isolates.</title>
        <authorList>
            <person name="Wielinga C."/>
            <person name="Thompson R.C."/>
            <person name="Monis P."/>
            <person name="Ryan U."/>
        </authorList>
    </citation>
    <scope>NUCLEOTIDE SEQUENCE [LARGE SCALE GENOMIC DNA]</scope>
    <source>
        <strain evidence="1 2">BAH15c1</strain>
    </source>
</reference>
<dbReference type="OrthoDB" id="10256201at2759"/>
<sequence length="165" mass="17884">MAPTKSQVTTDGSAFRIHISIPTPSITDAMPALHKLVDSMEELCRITLDCGTVDLTIKCKQHNCLQNNCSTIFNKVLKNRRSNNRRPKTKSRCRHVVVPFSPMNAGGPDNPKGAKCIQAATQSEALAHSSNLNVGFLGSRASETICTSASVAANEMRTCEDPLDE</sequence>
<comment type="caution">
    <text evidence="1">The sequence shown here is derived from an EMBL/GenBank/DDBJ whole genome shotgun (WGS) entry which is preliminary data.</text>
</comment>
<evidence type="ECO:0000313" key="1">
    <source>
        <dbReference type="EMBL" id="KWX12513.1"/>
    </source>
</evidence>
<evidence type="ECO:0000313" key="2">
    <source>
        <dbReference type="Proteomes" id="UP000070089"/>
    </source>
</evidence>
<organism evidence="1 2">
    <name type="scientific">Giardia duodenalis assemblage B</name>
    <dbReference type="NCBI Taxonomy" id="1394984"/>
    <lineage>
        <taxon>Eukaryota</taxon>
        <taxon>Metamonada</taxon>
        <taxon>Diplomonadida</taxon>
        <taxon>Hexamitidae</taxon>
        <taxon>Giardiinae</taxon>
        <taxon>Giardia</taxon>
    </lineage>
</organism>
<dbReference type="EMBL" id="JXTI01000113">
    <property type="protein sequence ID" value="KWX12513.1"/>
    <property type="molecule type" value="Genomic_DNA"/>
</dbReference>
<dbReference type="Proteomes" id="UP000070089">
    <property type="component" value="Unassembled WGS sequence"/>
</dbReference>